<protein>
    <recommendedName>
        <fullName evidence="2">alanine--tRNA ligase</fullName>
        <ecNumber evidence="2">6.1.1.7</ecNumber>
    </recommendedName>
</protein>
<keyword evidence="6" id="KW-0067">ATP-binding</keyword>
<gene>
    <name evidence="11" type="ORF">ENI13_01510</name>
</gene>
<dbReference type="EMBL" id="DRHL01000081">
    <property type="protein sequence ID" value="HEB13637.1"/>
    <property type="molecule type" value="Genomic_DNA"/>
</dbReference>
<organism evidence="11">
    <name type="scientific">candidate division CPR3 bacterium</name>
    <dbReference type="NCBI Taxonomy" id="2268181"/>
    <lineage>
        <taxon>Bacteria</taxon>
        <taxon>Bacteria division CPR3</taxon>
    </lineage>
</organism>
<evidence type="ECO:0000256" key="1">
    <source>
        <dbReference type="ARBA" id="ARBA00008226"/>
    </source>
</evidence>
<dbReference type="PANTHER" id="PTHR11777">
    <property type="entry name" value="ALANYL-TRNA SYNTHETASE"/>
    <property type="match status" value="1"/>
</dbReference>
<keyword evidence="7" id="KW-0694">RNA-binding</keyword>
<dbReference type="GO" id="GO:0005829">
    <property type="term" value="C:cytosol"/>
    <property type="evidence" value="ECO:0007669"/>
    <property type="project" value="TreeGrafter"/>
</dbReference>
<keyword evidence="3" id="KW-0820">tRNA-binding</keyword>
<dbReference type="PANTHER" id="PTHR11777:SF9">
    <property type="entry name" value="ALANINE--TRNA LIGASE, CYTOPLASMIC"/>
    <property type="match status" value="1"/>
</dbReference>
<dbReference type="GO" id="GO:0006419">
    <property type="term" value="P:alanyl-tRNA aminoacylation"/>
    <property type="evidence" value="ECO:0007669"/>
    <property type="project" value="InterPro"/>
</dbReference>
<dbReference type="InterPro" id="IPR018163">
    <property type="entry name" value="Thr/Ala-tRNA-synth_IIc_edit"/>
</dbReference>
<dbReference type="InterPro" id="IPR012947">
    <property type="entry name" value="tRNA_SAD"/>
</dbReference>
<dbReference type="AlphaFoldDB" id="A0A7C1SN25"/>
<feature type="non-terminal residue" evidence="11">
    <location>
        <position position="1"/>
    </location>
</feature>
<dbReference type="Gene3D" id="3.30.980.10">
    <property type="entry name" value="Threonyl-trna Synthetase, Chain A, domain 2"/>
    <property type="match status" value="1"/>
</dbReference>
<evidence type="ECO:0000256" key="5">
    <source>
        <dbReference type="ARBA" id="ARBA00022741"/>
    </source>
</evidence>
<dbReference type="InterPro" id="IPR050058">
    <property type="entry name" value="Ala-tRNA_ligase"/>
</dbReference>
<dbReference type="Pfam" id="PF07973">
    <property type="entry name" value="tRNA_SAD"/>
    <property type="match status" value="1"/>
</dbReference>
<dbReference type="GO" id="GO:0005524">
    <property type="term" value="F:ATP binding"/>
    <property type="evidence" value="ECO:0007669"/>
    <property type="project" value="UniProtKB-KW"/>
</dbReference>
<dbReference type="GO" id="GO:0002161">
    <property type="term" value="F:aminoacyl-tRNA deacylase activity"/>
    <property type="evidence" value="ECO:0007669"/>
    <property type="project" value="TreeGrafter"/>
</dbReference>
<evidence type="ECO:0000256" key="4">
    <source>
        <dbReference type="ARBA" id="ARBA00022598"/>
    </source>
</evidence>
<comment type="similarity">
    <text evidence="1">Belongs to the class-II aminoacyl-tRNA synthetase family.</text>
</comment>
<proteinExistence type="inferred from homology"/>
<dbReference type="Gene3D" id="3.30.54.20">
    <property type="match status" value="1"/>
</dbReference>
<dbReference type="GO" id="GO:0000049">
    <property type="term" value="F:tRNA binding"/>
    <property type="evidence" value="ECO:0007669"/>
    <property type="project" value="UniProtKB-KW"/>
</dbReference>
<dbReference type="InterPro" id="IPR018165">
    <property type="entry name" value="Ala-tRNA-synth_IIc_core"/>
</dbReference>
<evidence type="ECO:0000256" key="8">
    <source>
        <dbReference type="ARBA" id="ARBA00022917"/>
    </source>
</evidence>
<evidence type="ECO:0000256" key="3">
    <source>
        <dbReference type="ARBA" id="ARBA00022555"/>
    </source>
</evidence>
<dbReference type="SMART" id="SM00863">
    <property type="entry name" value="tRNA_SAD"/>
    <property type="match status" value="1"/>
</dbReference>
<evidence type="ECO:0000259" key="10">
    <source>
        <dbReference type="PROSITE" id="PS50860"/>
    </source>
</evidence>
<dbReference type="PROSITE" id="PS50860">
    <property type="entry name" value="AA_TRNA_LIGASE_II_ALA"/>
    <property type="match status" value="1"/>
</dbReference>
<keyword evidence="8" id="KW-0648">Protein biosynthesis</keyword>
<sequence>HLMQSALREVLGNAVEQAGSDITVERTRFDFTFDRKLTDEEIKAVEDLVNKAIKNDLKVEQEEMAYQDAIGTGALHFAKEKYPAKVKVYTMGTFSKELCGGPHVSHTKEIGKFKIAKQESVAAGVRRIRGIIESA</sequence>
<dbReference type="GO" id="GO:0004813">
    <property type="term" value="F:alanine-tRNA ligase activity"/>
    <property type="evidence" value="ECO:0007669"/>
    <property type="project" value="UniProtKB-EC"/>
</dbReference>
<evidence type="ECO:0000256" key="7">
    <source>
        <dbReference type="ARBA" id="ARBA00022884"/>
    </source>
</evidence>
<name>A0A7C1SN25_UNCC3</name>
<dbReference type="Proteomes" id="UP000885695">
    <property type="component" value="Unassembled WGS sequence"/>
</dbReference>
<evidence type="ECO:0000256" key="2">
    <source>
        <dbReference type="ARBA" id="ARBA00013168"/>
    </source>
</evidence>
<dbReference type="SUPFAM" id="SSF55186">
    <property type="entry name" value="ThrRS/AlaRS common domain"/>
    <property type="match status" value="1"/>
</dbReference>
<reference evidence="11" key="1">
    <citation type="journal article" date="2020" name="mSystems">
        <title>Genome- and Community-Level Interaction Insights into Carbon Utilization and Element Cycling Functions of Hydrothermarchaeota in Hydrothermal Sediment.</title>
        <authorList>
            <person name="Zhou Z."/>
            <person name="Liu Y."/>
            <person name="Xu W."/>
            <person name="Pan J."/>
            <person name="Luo Z.H."/>
            <person name="Li M."/>
        </authorList>
    </citation>
    <scope>NUCLEOTIDE SEQUENCE [LARGE SCALE GENOMIC DNA]</scope>
    <source>
        <strain evidence="11">HyVt-369</strain>
    </source>
</reference>
<dbReference type="FunFam" id="3.30.980.10:FF:000004">
    <property type="entry name" value="Alanine--tRNA ligase, cytoplasmic"/>
    <property type="match status" value="1"/>
</dbReference>
<keyword evidence="5" id="KW-0547">Nucleotide-binding</keyword>
<feature type="domain" description="Alanyl-transfer RNA synthetases family profile" evidence="10">
    <location>
        <begin position="1"/>
        <end position="135"/>
    </location>
</feature>
<accession>A0A7C1SN25</accession>
<evidence type="ECO:0000256" key="9">
    <source>
        <dbReference type="ARBA" id="ARBA00023146"/>
    </source>
</evidence>
<keyword evidence="4 11" id="KW-0436">Ligase</keyword>
<evidence type="ECO:0000256" key="6">
    <source>
        <dbReference type="ARBA" id="ARBA00022840"/>
    </source>
</evidence>
<dbReference type="EC" id="6.1.1.7" evidence="2"/>
<keyword evidence="9" id="KW-0030">Aminoacyl-tRNA synthetase</keyword>
<evidence type="ECO:0000313" key="11">
    <source>
        <dbReference type="EMBL" id="HEB13637.1"/>
    </source>
</evidence>
<comment type="caution">
    <text evidence="11">The sequence shown here is derived from an EMBL/GenBank/DDBJ whole genome shotgun (WGS) entry which is preliminary data.</text>
</comment>